<accession>A0A667Z194</accession>
<keyword evidence="2" id="KW-1185">Reference proteome</keyword>
<reference evidence="1" key="1">
    <citation type="submission" date="2019-06" db="EMBL/GenBank/DDBJ databases">
        <authorList>
            <consortium name="Wellcome Sanger Institute Data Sharing"/>
        </authorList>
    </citation>
    <scope>NUCLEOTIDE SEQUENCE [LARGE SCALE GENOMIC DNA]</scope>
</reference>
<dbReference type="Proteomes" id="UP000472263">
    <property type="component" value="Chromosome 22"/>
</dbReference>
<name>A0A667Z194_9TELE</name>
<evidence type="ECO:0000313" key="1">
    <source>
        <dbReference type="Ensembl" id="ENSMMDP00005027061.1"/>
    </source>
</evidence>
<protein>
    <submittedName>
        <fullName evidence="1">Uncharacterized protein</fullName>
    </submittedName>
</protein>
<dbReference type="Ensembl" id="ENSMMDT00005027632.1">
    <property type="protein sequence ID" value="ENSMMDP00005027061.1"/>
    <property type="gene ID" value="ENSMMDG00005012915.1"/>
</dbReference>
<proteinExistence type="predicted"/>
<evidence type="ECO:0000313" key="2">
    <source>
        <dbReference type="Proteomes" id="UP000472263"/>
    </source>
</evidence>
<dbReference type="AlphaFoldDB" id="A0A667Z194"/>
<dbReference type="InParanoid" id="A0A667Z194"/>
<reference evidence="1" key="2">
    <citation type="submission" date="2025-08" db="UniProtKB">
        <authorList>
            <consortium name="Ensembl"/>
        </authorList>
    </citation>
    <scope>IDENTIFICATION</scope>
</reference>
<reference evidence="1" key="3">
    <citation type="submission" date="2025-09" db="UniProtKB">
        <authorList>
            <consortium name="Ensembl"/>
        </authorList>
    </citation>
    <scope>IDENTIFICATION</scope>
</reference>
<organism evidence="1 2">
    <name type="scientific">Myripristis murdjan</name>
    <name type="common">pinecone soldierfish</name>
    <dbReference type="NCBI Taxonomy" id="586833"/>
    <lineage>
        <taxon>Eukaryota</taxon>
        <taxon>Metazoa</taxon>
        <taxon>Chordata</taxon>
        <taxon>Craniata</taxon>
        <taxon>Vertebrata</taxon>
        <taxon>Euteleostomi</taxon>
        <taxon>Actinopterygii</taxon>
        <taxon>Neopterygii</taxon>
        <taxon>Teleostei</taxon>
        <taxon>Neoteleostei</taxon>
        <taxon>Acanthomorphata</taxon>
        <taxon>Holocentriformes</taxon>
        <taxon>Holocentridae</taxon>
        <taxon>Myripristis</taxon>
    </lineage>
</organism>
<sequence>KTHIEQQHNYRKLEEDIVVNRFIVALKCQRMMVSVCVCVHPQSYSNQNCRGMTSVRTILTNNLIQPTWLAQTVGCIE</sequence>